<feature type="transmembrane region" description="Helical" evidence="3">
    <location>
        <begin position="164"/>
        <end position="183"/>
    </location>
</feature>
<dbReference type="GO" id="GO:0016887">
    <property type="term" value="F:ATP hydrolysis activity"/>
    <property type="evidence" value="ECO:0007669"/>
    <property type="project" value="InterPro"/>
</dbReference>
<feature type="domain" description="ABC transporter" evidence="4">
    <location>
        <begin position="5"/>
        <end position="240"/>
    </location>
</feature>
<feature type="transmembrane region" description="Helical" evidence="3">
    <location>
        <begin position="195"/>
        <end position="213"/>
    </location>
</feature>
<dbReference type="AlphaFoldDB" id="A0A9D1Z6B5"/>
<keyword evidence="1" id="KW-0547">Nucleotide-binding</keyword>
<name>A0A9D1Z6B5_9FIRM</name>
<evidence type="ECO:0000256" key="1">
    <source>
        <dbReference type="ARBA" id="ARBA00022741"/>
    </source>
</evidence>
<comment type="caution">
    <text evidence="5">The sequence shown here is derived from an EMBL/GenBank/DDBJ whole genome shotgun (WGS) entry which is preliminary data.</text>
</comment>
<feature type="transmembrane region" description="Helical" evidence="3">
    <location>
        <begin position="219"/>
        <end position="238"/>
    </location>
</feature>
<dbReference type="Pfam" id="PF00005">
    <property type="entry name" value="ABC_tran"/>
    <property type="match status" value="1"/>
</dbReference>
<sequence>MDSLLEVNGLSKSLDGQIVLGACHFSLAPGHITGLLGPNGAGKSTLLRTIAGLLRPDGGEILLHGRPIGRRERPRVAYMADQTQLPHDLTVRRAIRWYRDLFPDLDLDRFQAVSGSLPERELVSRLSKGQAERLDLGLLLARDADLYLLDEPLGGVDPVERAKILSAAAGVGVYVLSLTVTLLCKSDKNRHRATLSGAVGSVLAACILGGFLLQVAPLGLLGLGCILAGLPVSIWLLARRVE</sequence>
<gene>
    <name evidence="5" type="ORF">H9826_11625</name>
</gene>
<dbReference type="Gene3D" id="3.40.50.300">
    <property type="entry name" value="P-loop containing nucleotide triphosphate hydrolases"/>
    <property type="match status" value="1"/>
</dbReference>
<accession>A0A9D1Z6B5</accession>
<keyword evidence="3" id="KW-0812">Transmembrane</keyword>
<keyword evidence="3" id="KW-1133">Transmembrane helix</keyword>
<dbReference type="SUPFAM" id="SSF52540">
    <property type="entry name" value="P-loop containing nucleoside triphosphate hydrolases"/>
    <property type="match status" value="1"/>
</dbReference>
<dbReference type="InterPro" id="IPR003593">
    <property type="entry name" value="AAA+_ATPase"/>
</dbReference>
<dbReference type="GO" id="GO:0005524">
    <property type="term" value="F:ATP binding"/>
    <property type="evidence" value="ECO:0007669"/>
    <property type="project" value="UniProtKB-KW"/>
</dbReference>
<reference evidence="5" key="1">
    <citation type="journal article" date="2021" name="PeerJ">
        <title>Extensive microbial diversity within the chicken gut microbiome revealed by metagenomics and culture.</title>
        <authorList>
            <person name="Gilroy R."/>
            <person name="Ravi A."/>
            <person name="Getino M."/>
            <person name="Pursley I."/>
            <person name="Horton D.L."/>
            <person name="Alikhan N.F."/>
            <person name="Baker D."/>
            <person name="Gharbi K."/>
            <person name="Hall N."/>
            <person name="Watson M."/>
            <person name="Adriaenssens E.M."/>
            <person name="Foster-Nyarko E."/>
            <person name="Jarju S."/>
            <person name="Secka A."/>
            <person name="Antonio M."/>
            <person name="Oren A."/>
            <person name="Chaudhuri R.R."/>
            <person name="La Ragione R."/>
            <person name="Hildebrand F."/>
            <person name="Pallen M.J."/>
        </authorList>
    </citation>
    <scope>NUCLEOTIDE SEQUENCE</scope>
    <source>
        <strain evidence="5">CHK33-7979</strain>
    </source>
</reference>
<dbReference type="InterPro" id="IPR027417">
    <property type="entry name" value="P-loop_NTPase"/>
</dbReference>
<reference evidence="5" key="2">
    <citation type="submission" date="2021-04" db="EMBL/GenBank/DDBJ databases">
        <authorList>
            <person name="Gilroy R."/>
        </authorList>
    </citation>
    <scope>NUCLEOTIDE SEQUENCE</scope>
    <source>
        <strain evidence="5">CHK33-7979</strain>
    </source>
</reference>
<evidence type="ECO:0000259" key="4">
    <source>
        <dbReference type="PROSITE" id="PS50893"/>
    </source>
</evidence>
<organism evidence="5 6">
    <name type="scientific">Candidatus Intestinimonas merdavium</name>
    <dbReference type="NCBI Taxonomy" id="2838622"/>
    <lineage>
        <taxon>Bacteria</taxon>
        <taxon>Bacillati</taxon>
        <taxon>Bacillota</taxon>
        <taxon>Clostridia</taxon>
        <taxon>Eubacteriales</taxon>
        <taxon>Intestinimonas</taxon>
    </lineage>
</organism>
<keyword evidence="2 5" id="KW-0067">ATP-binding</keyword>
<dbReference type="PROSITE" id="PS50893">
    <property type="entry name" value="ABC_TRANSPORTER_2"/>
    <property type="match status" value="1"/>
</dbReference>
<dbReference type="SMART" id="SM00382">
    <property type="entry name" value="AAA"/>
    <property type="match status" value="1"/>
</dbReference>
<evidence type="ECO:0000313" key="5">
    <source>
        <dbReference type="EMBL" id="HIY74597.1"/>
    </source>
</evidence>
<dbReference type="EMBL" id="DXCX01000126">
    <property type="protein sequence ID" value="HIY74597.1"/>
    <property type="molecule type" value="Genomic_DNA"/>
</dbReference>
<keyword evidence="3" id="KW-0472">Membrane</keyword>
<dbReference type="Proteomes" id="UP000886824">
    <property type="component" value="Unassembled WGS sequence"/>
</dbReference>
<proteinExistence type="predicted"/>
<dbReference type="PANTHER" id="PTHR43158">
    <property type="entry name" value="SKFA PEPTIDE EXPORT ATP-BINDING PROTEIN SKFE"/>
    <property type="match status" value="1"/>
</dbReference>
<evidence type="ECO:0000256" key="3">
    <source>
        <dbReference type="SAM" id="Phobius"/>
    </source>
</evidence>
<evidence type="ECO:0000256" key="2">
    <source>
        <dbReference type="ARBA" id="ARBA00022840"/>
    </source>
</evidence>
<dbReference type="InterPro" id="IPR003439">
    <property type="entry name" value="ABC_transporter-like_ATP-bd"/>
</dbReference>
<protein>
    <submittedName>
        <fullName evidence="5">ABC transporter ATP-binding protein</fullName>
    </submittedName>
</protein>
<evidence type="ECO:0000313" key="6">
    <source>
        <dbReference type="Proteomes" id="UP000886824"/>
    </source>
</evidence>
<dbReference type="PANTHER" id="PTHR43158:SF1">
    <property type="entry name" value="ABC TRANSPORTER, ATP-BINDING PROTEIN"/>
    <property type="match status" value="1"/>
</dbReference>